<accession>A0A1Y2FL89</accession>
<comment type="caution">
    <text evidence="1">The sequence shown here is derived from an EMBL/GenBank/DDBJ whole genome shotgun (WGS) entry which is preliminary data.</text>
</comment>
<protein>
    <submittedName>
        <fullName evidence="1">Uncharacterized protein</fullName>
    </submittedName>
</protein>
<dbReference type="STRING" id="106004.A0A1Y2FL89"/>
<keyword evidence="2" id="KW-1185">Reference proteome</keyword>
<gene>
    <name evidence="1" type="ORF">BCR35DRAFT_331058</name>
</gene>
<sequence>MDFLSSFPGMSPLTMINLSSINAALKLMQCQAMGFTETSIRDKFHRPWNPTQATDFSTELEFSRFARAMDQVDRMLQQLPNKDDRWTPILYKWEMYPGAARGGLDFGHLVFSNATLQKFILVNIYGAECGHCGRSHEASYKEHLMEVSQRFLNLITYLDLPTPKW</sequence>
<evidence type="ECO:0000313" key="2">
    <source>
        <dbReference type="Proteomes" id="UP000193467"/>
    </source>
</evidence>
<dbReference type="InParanoid" id="A0A1Y2FL89"/>
<dbReference type="AlphaFoldDB" id="A0A1Y2FL89"/>
<reference evidence="1 2" key="1">
    <citation type="submission" date="2016-07" db="EMBL/GenBank/DDBJ databases">
        <title>Pervasive Adenine N6-methylation of Active Genes in Fungi.</title>
        <authorList>
            <consortium name="DOE Joint Genome Institute"/>
            <person name="Mondo S.J."/>
            <person name="Dannebaum R.O."/>
            <person name="Kuo R.C."/>
            <person name="Labutti K."/>
            <person name="Haridas S."/>
            <person name="Kuo A."/>
            <person name="Salamov A."/>
            <person name="Ahrendt S.R."/>
            <person name="Lipzen A."/>
            <person name="Sullivan W."/>
            <person name="Andreopoulos W.B."/>
            <person name="Clum A."/>
            <person name="Lindquist E."/>
            <person name="Daum C."/>
            <person name="Ramamoorthy G.K."/>
            <person name="Gryganskyi A."/>
            <person name="Culley D."/>
            <person name="Magnuson J.K."/>
            <person name="James T.Y."/>
            <person name="O'Malley M.A."/>
            <person name="Stajich J.E."/>
            <person name="Spatafora J.W."/>
            <person name="Visel A."/>
            <person name="Grigoriev I.V."/>
        </authorList>
    </citation>
    <scope>NUCLEOTIDE SEQUENCE [LARGE SCALE GENOMIC DNA]</scope>
    <source>
        <strain evidence="1 2">62-1032</strain>
    </source>
</reference>
<evidence type="ECO:0000313" key="1">
    <source>
        <dbReference type="EMBL" id="ORY84114.1"/>
    </source>
</evidence>
<dbReference type="EMBL" id="MCGR01000018">
    <property type="protein sequence ID" value="ORY84114.1"/>
    <property type="molecule type" value="Genomic_DNA"/>
</dbReference>
<organism evidence="1 2">
    <name type="scientific">Leucosporidium creatinivorum</name>
    <dbReference type="NCBI Taxonomy" id="106004"/>
    <lineage>
        <taxon>Eukaryota</taxon>
        <taxon>Fungi</taxon>
        <taxon>Dikarya</taxon>
        <taxon>Basidiomycota</taxon>
        <taxon>Pucciniomycotina</taxon>
        <taxon>Microbotryomycetes</taxon>
        <taxon>Leucosporidiales</taxon>
        <taxon>Leucosporidium</taxon>
    </lineage>
</organism>
<dbReference type="Proteomes" id="UP000193467">
    <property type="component" value="Unassembled WGS sequence"/>
</dbReference>
<name>A0A1Y2FL89_9BASI</name>
<proteinExistence type="predicted"/>
<dbReference type="OrthoDB" id="341421at2759"/>